<name>A0A174CXE2_9FIRM</name>
<feature type="domain" description="4'-phosphopantetheinyl transferase" evidence="3">
    <location>
        <begin position="126"/>
        <end position="195"/>
    </location>
</feature>
<dbReference type="SUPFAM" id="SSF56214">
    <property type="entry name" value="4'-phosphopantetheinyl transferase"/>
    <property type="match status" value="2"/>
</dbReference>
<dbReference type="Proteomes" id="UP000095544">
    <property type="component" value="Unassembled WGS sequence"/>
</dbReference>
<feature type="domain" description="4'-phosphopantetheinyl transferase N-terminal" evidence="4">
    <location>
        <begin position="30"/>
        <end position="118"/>
    </location>
</feature>
<dbReference type="InterPro" id="IPR008278">
    <property type="entry name" value="4-PPantetheinyl_Trfase_dom"/>
</dbReference>
<dbReference type="GO" id="GO:0005829">
    <property type="term" value="C:cytosol"/>
    <property type="evidence" value="ECO:0007669"/>
    <property type="project" value="TreeGrafter"/>
</dbReference>
<accession>A0A174CXE2</accession>
<dbReference type="PANTHER" id="PTHR12215:SF10">
    <property type="entry name" value="L-AMINOADIPATE-SEMIALDEHYDE DEHYDROGENASE-PHOSPHOPANTETHEINYL TRANSFERASE"/>
    <property type="match status" value="1"/>
</dbReference>
<evidence type="ECO:0000259" key="3">
    <source>
        <dbReference type="Pfam" id="PF01648"/>
    </source>
</evidence>
<dbReference type="OrthoDB" id="9808281at2"/>
<evidence type="ECO:0000313" key="5">
    <source>
        <dbReference type="EMBL" id="CUO17687.1"/>
    </source>
</evidence>
<dbReference type="Pfam" id="PF22624">
    <property type="entry name" value="AASDHPPT_N"/>
    <property type="match status" value="1"/>
</dbReference>
<proteinExistence type="inferred from homology"/>
<evidence type="ECO:0000259" key="4">
    <source>
        <dbReference type="Pfam" id="PF22624"/>
    </source>
</evidence>
<dbReference type="InterPro" id="IPR055066">
    <property type="entry name" value="AASDHPPT_N"/>
</dbReference>
<dbReference type="STRING" id="39482.ERS852491_01488"/>
<evidence type="ECO:0000256" key="2">
    <source>
        <dbReference type="ARBA" id="ARBA00022679"/>
    </source>
</evidence>
<dbReference type="AlphaFoldDB" id="A0A174CXE2"/>
<comment type="similarity">
    <text evidence="1">Belongs to the P-Pant transferase superfamily. Gsp/Sfp/HetI/AcpT family.</text>
</comment>
<keyword evidence="2 5" id="KW-0808">Transferase</keyword>
<organism evidence="5 6">
    <name type="scientific">Faecalicatena contorta</name>
    <dbReference type="NCBI Taxonomy" id="39482"/>
    <lineage>
        <taxon>Bacteria</taxon>
        <taxon>Bacillati</taxon>
        <taxon>Bacillota</taxon>
        <taxon>Clostridia</taxon>
        <taxon>Lachnospirales</taxon>
        <taxon>Lachnospiraceae</taxon>
        <taxon>Faecalicatena</taxon>
    </lineage>
</organism>
<dbReference type="InterPro" id="IPR050559">
    <property type="entry name" value="P-Pant_transferase_sf"/>
</dbReference>
<dbReference type="Pfam" id="PF01648">
    <property type="entry name" value="ACPS"/>
    <property type="match status" value="1"/>
</dbReference>
<dbReference type="GO" id="GO:0000287">
    <property type="term" value="F:magnesium ion binding"/>
    <property type="evidence" value="ECO:0007669"/>
    <property type="project" value="InterPro"/>
</dbReference>
<dbReference type="PANTHER" id="PTHR12215">
    <property type="entry name" value="PHOSPHOPANTETHEINE TRANSFERASE"/>
    <property type="match status" value="1"/>
</dbReference>
<sequence>MKIELYGNRELLNIGKLELHTGEVHIWKLRWRELETFWNRHKPILEKEECQKAEHYRFHEDKMRYLAGKIAVRMLLKEYSGEDKIVLRQGKYGKLYWKAPPGQRQITFNLSHSGEWVLAIFASRQAVGIDVQEMGEISEYMEIAKNFFTEEEATEIQKTESPERFYQYWAAKEAYLKALGIGLNKGMDFFSVRENKIIEKGKIKSGWKLYPILIKDYAAYAAVQEKGR</sequence>
<dbReference type="GO" id="GO:0008897">
    <property type="term" value="F:holo-[acyl-carrier-protein] synthase activity"/>
    <property type="evidence" value="ECO:0007669"/>
    <property type="project" value="InterPro"/>
</dbReference>
<protein>
    <submittedName>
        <fullName evidence="5">4'-phosphopantetheinyl transferase sfp</fullName>
        <ecNumber evidence="5">2.7.8.-</ecNumber>
    </submittedName>
</protein>
<evidence type="ECO:0000256" key="1">
    <source>
        <dbReference type="ARBA" id="ARBA00010990"/>
    </source>
</evidence>
<dbReference type="InterPro" id="IPR037143">
    <property type="entry name" value="4-PPantetheinyl_Trfase_dom_sf"/>
</dbReference>
<dbReference type="EMBL" id="CYZU01000010">
    <property type="protein sequence ID" value="CUO17687.1"/>
    <property type="molecule type" value="Genomic_DNA"/>
</dbReference>
<gene>
    <name evidence="5" type="primary">sfp_2</name>
    <name evidence="5" type="ORF">ERS852491_01488</name>
</gene>
<dbReference type="Gene3D" id="3.90.470.20">
    <property type="entry name" value="4'-phosphopantetheinyl transferase domain"/>
    <property type="match status" value="2"/>
</dbReference>
<dbReference type="GO" id="GO:0019878">
    <property type="term" value="P:lysine biosynthetic process via aminoadipic acid"/>
    <property type="evidence" value="ECO:0007669"/>
    <property type="project" value="TreeGrafter"/>
</dbReference>
<dbReference type="RefSeq" id="WP_055152346.1">
    <property type="nucleotide sequence ID" value="NZ_CYZU01000010.1"/>
</dbReference>
<dbReference type="EC" id="2.7.8.-" evidence="5"/>
<evidence type="ECO:0000313" key="6">
    <source>
        <dbReference type="Proteomes" id="UP000095544"/>
    </source>
</evidence>
<reference evidence="5 6" key="1">
    <citation type="submission" date="2015-09" db="EMBL/GenBank/DDBJ databases">
        <authorList>
            <consortium name="Pathogen Informatics"/>
        </authorList>
    </citation>
    <scope>NUCLEOTIDE SEQUENCE [LARGE SCALE GENOMIC DNA]</scope>
    <source>
        <strain evidence="5 6">2789STDY5834876</strain>
    </source>
</reference>